<gene>
    <name evidence="2" type="ORF">A2837_01080</name>
</gene>
<protein>
    <submittedName>
        <fullName evidence="2">Uncharacterized protein</fullName>
    </submittedName>
</protein>
<name>A0A1F6BY03_9BACT</name>
<keyword evidence="1" id="KW-0472">Membrane</keyword>
<evidence type="ECO:0000313" key="3">
    <source>
        <dbReference type="Proteomes" id="UP000176322"/>
    </source>
</evidence>
<accession>A0A1F6BY03</accession>
<comment type="caution">
    <text evidence="2">The sequence shown here is derived from an EMBL/GenBank/DDBJ whole genome shotgun (WGS) entry which is preliminary data.</text>
</comment>
<reference evidence="2 3" key="1">
    <citation type="journal article" date="2016" name="Nat. Commun.">
        <title>Thousands of microbial genomes shed light on interconnected biogeochemical processes in an aquifer system.</title>
        <authorList>
            <person name="Anantharaman K."/>
            <person name="Brown C.T."/>
            <person name="Hug L.A."/>
            <person name="Sharon I."/>
            <person name="Castelle C.J."/>
            <person name="Probst A.J."/>
            <person name="Thomas B.C."/>
            <person name="Singh A."/>
            <person name="Wilkins M.J."/>
            <person name="Karaoz U."/>
            <person name="Brodie E.L."/>
            <person name="Williams K.H."/>
            <person name="Hubbard S.S."/>
            <person name="Banfield J.F."/>
        </authorList>
    </citation>
    <scope>NUCLEOTIDE SEQUENCE [LARGE SCALE GENOMIC DNA]</scope>
</reference>
<feature type="transmembrane region" description="Helical" evidence="1">
    <location>
        <begin position="6"/>
        <end position="27"/>
    </location>
</feature>
<dbReference type="AlphaFoldDB" id="A0A1F6BY03"/>
<keyword evidence="1" id="KW-0812">Transmembrane</keyword>
<organism evidence="2 3">
    <name type="scientific">Candidatus Kaiserbacteria bacterium RIFCSPHIGHO2_01_FULL_46_22</name>
    <dbReference type="NCBI Taxonomy" id="1798475"/>
    <lineage>
        <taxon>Bacteria</taxon>
        <taxon>Candidatus Kaiseribacteriota</taxon>
    </lineage>
</organism>
<keyword evidence="1" id="KW-1133">Transmembrane helix</keyword>
<dbReference type="EMBL" id="MFKO01000002">
    <property type="protein sequence ID" value="OGG41790.1"/>
    <property type="molecule type" value="Genomic_DNA"/>
</dbReference>
<proteinExistence type="predicted"/>
<dbReference type="Proteomes" id="UP000176322">
    <property type="component" value="Unassembled WGS sequence"/>
</dbReference>
<evidence type="ECO:0000313" key="2">
    <source>
        <dbReference type="EMBL" id="OGG41790.1"/>
    </source>
</evidence>
<evidence type="ECO:0000256" key="1">
    <source>
        <dbReference type="SAM" id="Phobius"/>
    </source>
</evidence>
<sequence>MKRDDWMLLTLTFLTGAAIGMYMYVAVWKPVYFPEDLGNEEAEASDWSIVGERRQGGATEASFRLLSDGSYSYIAIDDLSGEPEARKEGSIKKTLVKELMVSEDEIASYEEETECLASDKVEYEYRFTIDNYTYLLDTCNTELGHDTELSLLLKKAWHQMEGSVDGTATPSEWLTNWLNERIGANKNN</sequence>